<dbReference type="Gene3D" id="3.40.50.300">
    <property type="entry name" value="P-loop containing nucleotide triphosphate hydrolases"/>
    <property type="match status" value="1"/>
</dbReference>
<keyword evidence="7" id="KW-0067">ATP-binding</keyword>
<dbReference type="InterPro" id="IPR003959">
    <property type="entry name" value="ATPase_AAA_core"/>
</dbReference>
<evidence type="ECO:0000256" key="2">
    <source>
        <dbReference type="ARBA" id="ARBA00004474"/>
    </source>
</evidence>
<feature type="region of interest" description="Disordered" evidence="8">
    <location>
        <begin position="456"/>
        <end position="495"/>
    </location>
</feature>
<proteinExistence type="inferred from homology"/>
<dbReference type="Pfam" id="PF00004">
    <property type="entry name" value="AAA"/>
    <property type="match status" value="1"/>
</dbReference>
<dbReference type="GO" id="GO:0016887">
    <property type="term" value="F:ATP hydrolysis activity"/>
    <property type="evidence" value="ECO:0007669"/>
    <property type="project" value="InterPro"/>
</dbReference>
<evidence type="ECO:0000256" key="7">
    <source>
        <dbReference type="RuleBase" id="RU003651"/>
    </source>
</evidence>
<gene>
    <name evidence="10" type="ORF">CEPIT_LOCUS27269</name>
</gene>
<feature type="compositionally biased region" description="Acidic residues" evidence="8">
    <location>
        <begin position="480"/>
        <end position="495"/>
    </location>
</feature>
<evidence type="ECO:0000256" key="4">
    <source>
        <dbReference type="ARBA" id="ARBA00022801"/>
    </source>
</evidence>
<keyword evidence="7" id="KW-0547">Nucleotide-binding</keyword>
<evidence type="ECO:0000313" key="11">
    <source>
        <dbReference type="Proteomes" id="UP001152523"/>
    </source>
</evidence>
<accession>A0AAV0ES03</accession>
<dbReference type="Gene3D" id="6.10.280.40">
    <property type="match status" value="1"/>
</dbReference>
<reference evidence="10" key="1">
    <citation type="submission" date="2022-07" db="EMBL/GenBank/DDBJ databases">
        <authorList>
            <person name="Macas J."/>
            <person name="Novak P."/>
            <person name="Neumann P."/>
        </authorList>
    </citation>
    <scope>NUCLEOTIDE SEQUENCE</scope>
</reference>
<dbReference type="AlphaFoldDB" id="A0AAV0ES03"/>
<keyword evidence="11" id="KW-1185">Reference proteome</keyword>
<comment type="caution">
    <text evidence="10">The sequence shown here is derived from an EMBL/GenBank/DDBJ whole genome shotgun (WGS) entry which is preliminary data.</text>
</comment>
<dbReference type="PANTHER" id="PTHR23070">
    <property type="entry name" value="BCS1 AAA-TYPE ATPASE"/>
    <property type="match status" value="1"/>
</dbReference>
<dbReference type="InterPro" id="IPR058017">
    <property type="entry name" value="At3g28540-like_C"/>
</dbReference>
<dbReference type="PROSITE" id="PS00674">
    <property type="entry name" value="AAA"/>
    <property type="match status" value="1"/>
</dbReference>
<evidence type="ECO:0000256" key="3">
    <source>
        <dbReference type="ARBA" id="ARBA00007448"/>
    </source>
</evidence>
<keyword evidence="5" id="KW-0460">Magnesium</keyword>
<dbReference type="InterPro" id="IPR027417">
    <property type="entry name" value="P-loop_NTPase"/>
</dbReference>
<evidence type="ECO:0000256" key="8">
    <source>
        <dbReference type="SAM" id="MobiDB-lite"/>
    </source>
</evidence>
<comment type="similarity">
    <text evidence="3">Belongs to the AAA ATPase family. BCS1 subfamily.</text>
</comment>
<evidence type="ECO:0000256" key="1">
    <source>
        <dbReference type="ARBA" id="ARBA00001946"/>
    </source>
</evidence>
<evidence type="ECO:0000259" key="9">
    <source>
        <dbReference type="SMART" id="SM00382"/>
    </source>
</evidence>
<evidence type="ECO:0000256" key="5">
    <source>
        <dbReference type="ARBA" id="ARBA00022842"/>
    </source>
</evidence>
<dbReference type="Proteomes" id="UP001152523">
    <property type="component" value="Unassembled WGS sequence"/>
</dbReference>
<comment type="catalytic activity">
    <reaction evidence="6">
        <text>ATP + H2O = ADP + phosphate + H(+)</text>
        <dbReference type="Rhea" id="RHEA:13065"/>
        <dbReference type="ChEBI" id="CHEBI:15377"/>
        <dbReference type="ChEBI" id="CHEBI:15378"/>
        <dbReference type="ChEBI" id="CHEBI:30616"/>
        <dbReference type="ChEBI" id="CHEBI:43474"/>
        <dbReference type="ChEBI" id="CHEBI:456216"/>
    </reaction>
</comment>
<dbReference type="CDD" id="cd19510">
    <property type="entry name" value="RecA-like_BCS1"/>
    <property type="match status" value="1"/>
</dbReference>
<keyword evidence="4" id="KW-0378">Hydrolase</keyword>
<dbReference type="GO" id="GO:0006950">
    <property type="term" value="P:response to stress"/>
    <property type="evidence" value="ECO:0007669"/>
    <property type="project" value="UniProtKB-ARBA"/>
</dbReference>
<evidence type="ECO:0000313" key="10">
    <source>
        <dbReference type="EMBL" id="CAH9126097.1"/>
    </source>
</evidence>
<name>A0AAV0ES03_9ASTE</name>
<dbReference type="InterPro" id="IPR050747">
    <property type="entry name" value="Mitochondrial_chaperone_BCS1"/>
</dbReference>
<dbReference type="Pfam" id="PF14363">
    <property type="entry name" value="AAA_assoc"/>
    <property type="match status" value="1"/>
</dbReference>
<dbReference type="EMBL" id="CAMAPF010000939">
    <property type="protein sequence ID" value="CAH9126097.1"/>
    <property type="molecule type" value="Genomic_DNA"/>
</dbReference>
<evidence type="ECO:0000256" key="6">
    <source>
        <dbReference type="ARBA" id="ARBA00049360"/>
    </source>
</evidence>
<dbReference type="GO" id="GO:0009536">
    <property type="term" value="C:plastid"/>
    <property type="evidence" value="ECO:0007669"/>
    <property type="project" value="UniProtKB-SubCell"/>
</dbReference>
<feature type="domain" description="AAA+ ATPase" evidence="9">
    <location>
        <begin position="248"/>
        <end position="390"/>
    </location>
</feature>
<protein>
    <recommendedName>
        <fullName evidence="9">AAA+ ATPase domain-containing protein</fullName>
    </recommendedName>
</protein>
<dbReference type="GO" id="GO:0005524">
    <property type="term" value="F:ATP binding"/>
    <property type="evidence" value="ECO:0007669"/>
    <property type="project" value="UniProtKB-KW"/>
</dbReference>
<comment type="subcellular location">
    <subcellularLocation>
        <location evidence="2">Plastid</location>
    </subcellularLocation>
</comment>
<organism evidence="10 11">
    <name type="scientific">Cuscuta epithymum</name>
    <dbReference type="NCBI Taxonomy" id="186058"/>
    <lineage>
        <taxon>Eukaryota</taxon>
        <taxon>Viridiplantae</taxon>
        <taxon>Streptophyta</taxon>
        <taxon>Embryophyta</taxon>
        <taxon>Tracheophyta</taxon>
        <taxon>Spermatophyta</taxon>
        <taxon>Magnoliopsida</taxon>
        <taxon>eudicotyledons</taxon>
        <taxon>Gunneridae</taxon>
        <taxon>Pentapetalae</taxon>
        <taxon>asterids</taxon>
        <taxon>lamiids</taxon>
        <taxon>Solanales</taxon>
        <taxon>Convolvulaceae</taxon>
        <taxon>Cuscuteae</taxon>
        <taxon>Cuscuta</taxon>
        <taxon>Cuscuta subgen. Cuscuta</taxon>
    </lineage>
</organism>
<dbReference type="Pfam" id="PF25568">
    <property type="entry name" value="AAA_lid_At3g28540"/>
    <property type="match status" value="1"/>
</dbReference>
<comment type="cofactor">
    <cofactor evidence="1">
        <name>Mg(2+)</name>
        <dbReference type="ChEBI" id="CHEBI:18420"/>
    </cofactor>
</comment>
<dbReference type="SUPFAM" id="SSF52540">
    <property type="entry name" value="P-loop containing nucleoside triphosphate hydrolases"/>
    <property type="match status" value="1"/>
</dbReference>
<sequence length="495" mass="55828">MVSTKTILQSAASVAASAVMVRSLARDILPSELHDRVLSHVNVLLKSFSPTMELVIQEFTEGGKNQMYEAAESYLGRRHGLSDSAASYRIRVALPKDEAKISTTIDKDQQVIDRFNGVTFTWTKSTAKRSSDDEYYSSSEVECSPFFTLTFHKKHKKMVFDAYFPFILVESIKGKLEQKTPKLFSMKLDHGYSYSMNGADKNWKFVKLDHPSTFQTLAMDTELKISIMEDLDRFVRRREYYRKVGKAWKRGYLLYGPPGTGKSSLIAAMANYLEFDIYDLDLTAVRTNCELKNILLSTGNRSILVVEDIDCSGTITNRIANQQALCNPPKKSKNRDAVTLSGLLNFIDGLWSSCGDERIIIFTTNHKERLDPALLRPGRMDVHIHMSYCTFGAFLTLAKNYLGIEEHLLLFPEIENLLEKAKVTPAEVGEHLLSNENPDHALQSLVELLKVKITENENEEYPNQQAEGEAAMEPLIHSDDESDDVSDDGSDDESS</sequence>
<dbReference type="InterPro" id="IPR003593">
    <property type="entry name" value="AAA+_ATPase"/>
</dbReference>
<dbReference type="InterPro" id="IPR003960">
    <property type="entry name" value="ATPase_AAA_CS"/>
</dbReference>
<dbReference type="InterPro" id="IPR025753">
    <property type="entry name" value="AAA_N_dom"/>
</dbReference>
<dbReference type="SMART" id="SM00382">
    <property type="entry name" value="AAA"/>
    <property type="match status" value="1"/>
</dbReference>